<evidence type="ECO:0000313" key="2">
    <source>
        <dbReference type="EMBL" id="OHA29134.1"/>
    </source>
</evidence>
<comment type="caution">
    <text evidence="2">The sequence shown here is derived from an EMBL/GenBank/DDBJ whole genome shotgun (WGS) entry which is preliminary data.</text>
</comment>
<accession>A0A1G2MZ66</accession>
<evidence type="ECO:0000313" key="3">
    <source>
        <dbReference type="Proteomes" id="UP000178089"/>
    </source>
</evidence>
<proteinExistence type="predicted"/>
<protein>
    <submittedName>
        <fullName evidence="2">Uncharacterized protein</fullName>
    </submittedName>
</protein>
<dbReference type="STRING" id="1802315.A3F51_00765"/>
<organism evidence="2 3">
    <name type="scientific">Candidatus Taylorbacteria bacterium RIFCSPHIGHO2_12_FULL_45_16</name>
    <dbReference type="NCBI Taxonomy" id="1802315"/>
    <lineage>
        <taxon>Bacteria</taxon>
        <taxon>Candidatus Tayloriibacteriota</taxon>
    </lineage>
</organism>
<dbReference type="AlphaFoldDB" id="A0A1G2MZ66"/>
<evidence type="ECO:0000256" key="1">
    <source>
        <dbReference type="SAM" id="Phobius"/>
    </source>
</evidence>
<keyword evidence="1" id="KW-1133">Transmembrane helix</keyword>
<reference evidence="2 3" key="1">
    <citation type="journal article" date="2016" name="Nat. Commun.">
        <title>Thousands of microbial genomes shed light on interconnected biogeochemical processes in an aquifer system.</title>
        <authorList>
            <person name="Anantharaman K."/>
            <person name="Brown C.T."/>
            <person name="Hug L.A."/>
            <person name="Sharon I."/>
            <person name="Castelle C.J."/>
            <person name="Probst A.J."/>
            <person name="Thomas B.C."/>
            <person name="Singh A."/>
            <person name="Wilkins M.J."/>
            <person name="Karaoz U."/>
            <person name="Brodie E.L."/>
            <person name="Williams K.H."/>
            <person name="Hubbard S.S."/>
            <person name="Banfield J.F."/>
        </authorList>
    </citation>
    <scope>NUCLEOTIDE SEQUENCE [LARGE SCALE GENOMIC DNA]</scope>
</reference>
<sequence length="170" mass="19417">MKEPEKSLYIRVIELALKYPKGFKSADILDNNKLNLEDWERSIVMRHFKNACDHSNWNDSTKGETIFLFIHGNHSQANSPDNMYMLTFDAEFTFIDFLELKFARENAREARTLSNRAIWISIIAIIVSALVPIVTASLMTQTVKIDDNQFRSSFTSAMPALSSSTSVMTK</sequence>
<dbReference type="EMBL" id="MHRT01000005">
    <property type="protein sequence ID" value="OHA29134.1"/>
    <property type="molecule type" value="Genomic_DNA"/>
</dbReference>
<feature type="transmembrane region" description="Helical" evidence="1">
    <location>
        <begin position="117"/>
        <end position="139"/>
    </location>
</feature>
<keyword evidence="1" id="KW-0472">Membrane</keyword>
<keyword evidence="1" id="KW-0812">Transmembrane</keyword>
<gene>
    <name evidence="2" type="ORF">A3F51_00765</name>
</gene>
<dbReference type="Proteomes" id="UP000178089">
    <property type="component" value="Unassembled WGS sequence"/>
</dbReference>
<name>A0A1G2MZ66_9BACT</name>